<evidence type="ECO:0000313" key="1">
    <source>
        <dbReference type="EMBL" id="WGK88048.1"/>
    </source>
</evidence>
<dbReference type="Proteomes" id="UP001243713">
    <property type="component" value="Chromosome"/>
</dbReference>
<organism evidence="1 2">
    <name type="scientific">Pseudomonas migulae</name>
    <dbReference type="NCBI Taxonomy" id="78543"/>
    <lineage>
        <taxon>Bacteria</taxon>
        <taxon>Pseudomonadati</taxon>
        <taxon>Pseudomonadota</taxon>
        <taxon>Gammaproteobacteria</taxon>
        <taxon>Pseudomonadales</taxon>
        <taxon>Pseudomonadaceae</taxon>
        <taxon>Pseudomonas</taxon>
    </lineage>
</organism>
<gene>
    <name evidence="1" type="ORF">MOQ58_16000</name>
</gene>
<keyword evidence="2" id="KW-1185">Reference proteome</keyword>
<reference evidence="1 2" key="1">
    <citation type="submission" date="2022-03" db="EMBL/GenBank/DDBJ databases">
        <title>Plant growth promoting endophytes with ACC deaminase activity.</title>
        <authorList>
            <person name="Charles T."/>
            <person name="Van Dyk A."/>
            <person name="Cheng J."/>
            <person name="Heil J."/>
        </authorList>
    </citation>
    <scope>NUCLEOTIDE SEQUENCE [LARGE SCALE GENOMIC DNA]</scope>
    <source>
        <strain evidence="1 2">8R6</strain>
    </source>
</reference>
<name>A0ABY8MM96_9PSED</name>
<sequence>MYDDTKVEAFSAFHDLLVSPEVRMNAQEQYEELIRLADNFHARGIIDREERRSLIEVATVAYSRAVEGAGRGA</sequence>
<evidence type="ECO:0000313" key="2">
    <source>
        <dbReference type="Proteomes" id="UP001243713"/>
    </source>
</evidence>
<proteinExistence type="predicted"/>
<accession>A0ABY8MM96</accession>
<protein>
    <submittedName>
        <fullName evidence="1">Uncharacterized protein</fullName>
    </submittedName>
</protein>
<dbReference type="EMBL" id="CP093428">
    <property type="protein sequence ID" value="WGK88048.1"/>
    <property type="molecule type" value="Genomic_DNA"/>
</dbReference>
<dbReference type="RefSeq" id="WP_280161314.1">
    <property type="nucleotide sequence ID" value="NZ_CP093428.1"/>
</dbReference>